<reference evidence="1 2" key="1">
    <citation type="submission" date="2024-09" db="EMBL/GenBank/DDBJ databases">
        <authorList>
            <person name="Sun Q."/>
            <person name="Mori K."/>
        </authorList>
    </citation>
    <scope>NUCLEOTIDE SEQUENCE [LARGE SCALE GENOMIC DNA]</scope>
    <source>
        <strain evidence="1 2">JCM 14321</strain>
    </source>
</reference>
<sequence length="114" mass="12610">MSDENTITTTEALEDVAIGQWVQDAEGEAWCLVNTHVMHPQIMWMRAKGRSFQAVDQIALPVHLADFEGGCEHRWGTNECGHCRRCGQVSAPEDDHSAKVWGTIGIRIEGGHAL</sequence>
<accession>A0ABV5SQZ5</accession>
<keyword evidence="2" id="KW-1185">Reference proteome</keyword>
<comment type="caution">
    <text evidence="1">The sequence shown here is derived from an EMBL/GenBank/DDBJ whole genome shotgun (WGS) entry which is preliminary data.</text>
</comment>
<proteinExistence type="predicted"/>
<gene>
    <name evidence="1" type="ORF">ACFFQV_04320</name>
</gene>
<dbReference type="Proteomes" id="UP001589667">
    <property type="component" value="Unassembled WGS sequence"/>
</dbReference>
<evidence type="ECO:0000313" key="1">
    <source>
        <dbReference type="EMBL" id="MFB9641514.1"/>
    </source>
</evidence>
<dbReference type="EMBL" id="JBHMBL010000001">
    <property type="protein sequence ID" value="MFB9641514.1"/>
    <property type="molecule type" value="Genomic_DNA"/>
</dbReference>
<protein>
    <submittedName>
        <fullName evidence="1">Uncharacterized protein</fullName>
    </submittedName>
</protein>
<dbReference type="RefSeq" id="WP_157423107.1">
    <property type="nucleotide sequence ID" value="NZ_BAAANI010000006.1"/>
</dbReference>
<evidence type="ECO:0000313" key="2">
    <source>
        <dbReference type="Proteomes" id="UP001589667"/>
    </source>
</evidence>
<organism evidence="1 2">
    <name type="scientific">Agromyces lapidis</name>
    <dbReference type="NCBI Taxonomy" id="279574"/>
    <lineage>
        <taxon>Bacteria</taxon>
        <taxon>Bacillati</taxon>
        <taxon>Actinomycetota</taxon>
        <taxon>Actinomycetes</taxon>
        <taxon>Micrococcales</taxon>
        <taxon>Microbacteriaceae</taxon>
        <taxon>Agromyces</taxon>
    </lineage>
</organism>
<name>A0ABV5SQZ5_9MICO</name>